<keyword evidence="5" id="KW-0812">Transmembrane</keyword>
<evidence type="ECO:0000313" key="10">
    <source>
        <dbReference type="Proteomes" id="UP000214880"/>
    </source>
</evidence>
<dbReference type="GO" id="GO:1990281">
    <property type="term" value="C:efflux pump complex"/>
    <property type="evidence" value="ECO:0007669"/>
    <property type="project" value="TreeGrafter"/>
</dbReference>
<dbReference type="PANTHER" id="PTHR30026:SF20">
    <property type="entry name" value="OUTER MEMBRANE PROTEIN TOLC"/>
    <property type="match status" value="1"/>
</dbReference>
<evidence type="ECO:0000256" key="2">
    <source>
        <dbReference type="ARBA" id="ARBA00007613"/>
    </source>
</evidence>
<dbReference type="GO" id="GO:0015288">
    <property type="term" value="F:porin activity"/>
    <property type="evidence" value="ECO:0007669"/>
    <property type="project" value="TreeGrafter"/>
</dbReference>
<feature type="coiled-coil region" evidence="8">
    <location>
        <begin position="316"/>
        <end position="368"/>
    </location>
</feature>
<comment type="subcellular location">
    <subcellularLocation>
        <location evidence="1">Cell outer membrane</location>
    </subcellularLocation>
</comment>
<name>A0A1G9W5J9_9FIRM</name>
<dbReference type="Pfam" id="PF02321">
    <property type="entry name" value="OEP"/>
    <property type="match status" value="2"/>
</dbReference>
<organism evidence="9 10">
    <name type="scientific">Dendrosporobacter quercicolus</name>
    <dbReference type="NCBI Taxonomy" id="146817"/>
    <lineage>
        <taxon>Bacteria</taxon>
        <taxon>Bacillati</taxon>
        <taxon>Bacillota</taxon>
        <taxon>Negativicutes</taxon>
        <taxon>Selenomonadales</taxon>
        <taxon>Sporomusaceae</taxon>
        <taxon>Dendrosporobacter</taxon>
    </lineage>
</organism>
<keyword evidence="10" id="KW-1185">Reference proteome</keyword>
<evidence type="ECO:0000256" key="8">
    <source>
        <dbReference type="SAM" id="Coils"/>
    </source>
</evidence>
<evidence type="ECO:0000256" key="6">
    <source>
        <dbReference type="ARBA" id="ARBA00023136"/>
    </source>
</evidence>
<dbReference type="STRING" id="146817.SAMN04488502_107128"/>
<sequence>MHLTLSGLKRGSAGICLFSLLSWGNMVGAAPVTLEQAVHIALENHLDIKIAANEEQQAEYALQSAKGSQGITLDAANTFYLKKVSHSATASGSDIVLSLPLYSGGKNEGTVKNAETAVDIAILNTKQTEQTVKLQTISAYLTVIEAHQTQAVAQETVDNYQLHLKNVKEQYSAGNIAKSDVLRSEVELADAGQTLLKATNASEVAVNNLRNLLRWKSAEPLELIEEFQCVPVAYGMAECVALAKAHRPDLAQYRLAVKSAEQSAAIAGADQKPVVSLVAATGWDSSILPEGGDLDTYIGVTTSWNLFDSGITRSNVKKARLAVVNARLELESQEDTVELAVKEYYLGLKEAEKRRETTQAAIHKAQEDYFIAAAQYRVGEGIILDVIDAQLALTTAQNNDIEAQYDYAIYRAKLENAMGMN</sequence>
<dbReference type="AlphaFoldDB" id="A0A1G9W5J9"/>
<accession>A0A1G9W5J9</accession>
<proteinExistence type="inferred from homology"/>
<keyword evidence="7" id="KW-0998">Cell outer membrane</keyword>
<keyword evidence="3" id="KW-0813">Transport</keyword>
<dbReference type="InterPro" id="IPR003423">
    <property type="entry name" value="OMP_efflux"/>
</dbReference>
<dbReference type="RefSeq" id="WP_173812700.1">
    <property type="nucleotide sequence ID" value="NZ_FNHB01000007.1"/>
</dbReference>
<keyword evidence="6" id="KW-0472">Membrane</keyword>
<evidence type="ECO:0000256" key="4">
    <source>
        <dbReference type="ARBA" id="ARBA00022452"/>
    </source>
</evidence>
<keyword evidence="4" id="KW-1134">Transmembrane beta strand</keyword>
<dbReference type="GO" id="GO:0009279">
    <property type="term" value="C:cell outer membrane"/>
    <property type="evidence" value="ECO:0007669"/>
    <property type="project" value="UniProtKB-SubCell"/>
</dbReference>
<dbReference type="InterPro" id="IPR051906">
    <property type="entry name" value="TolC-like"/>
</dbReference>
<protein>
    <submittedName>
        <fullName evidence="9">Outer membrane protein TolC</fullName>
    </submittedName>
</protein>
<evidence type="ECO:0000256" key="5">
    <source>
        <dbReference type="ARBA" id="ARBA00022692"/>
    </source>
</evidence>
<dbReference type="EMBL" id="FNHB01000007">
    <property type="protein sequence ID" value="SDM79788.1"/>
    <property type="molecule type" value="Genomic_DNA"/>
</dbReference>
<reference evidence="9 10" key="1">
    <citation type="submission" date="2016-10" db="EMBL/GenBank/DDBJ databases">
        <authorList>
            <person name="de Groot N.N."/>
        </authorList>
    </citation>
    <scope>NUCLEOTIDE SEQUENCE [LARGE SCALE GENOMIC DNA]</scope>
    <source>
        <strain evidence="9 10">DSM 1736</strain>
    </source>
</reference>
<evidence type="ECO:0000313" key="9">
    <source>
        <dbReference type="EMBL" id="SDM79788.1"/>
    </source>
</evidence>
<dbReference type="Gene3D" id="1.20.1600.10">
    <property type="entry name" value="Outer membrane efflux proteins (OEP)"/>
    <property type="match status" value="1"/>
</dbReference>
<dbReference type="SUPFAM" id="SSF56954">
    <property type="entry name" value="Outer membrane efflux proteins (OEP)"/>
    <property type="match status" value="1"/>
</dbReference>
<gene>
    <name evidence="9" type="ORF">SAMN04488502_107128</name>
</gene>
<dbReference type="Proteomes" id="UP000214880">
    <property type="component" value="Unassembled WGS sequence"/>
</dbReference>
<comment type="similarity">
    <text evidence="2">Belongs to the outer membrane factor (OMF) (TC 1.B.17) family.</text>
</comment>
<evidence type="ECO:0000256" key="3">
    <source>
        <dbReference type="ARBA" id="ARBA00022448"/>
    </source>
</evidence>
<dbReference type="GO" id="GO:0015562">
    <property type="term" value="F:efflux transmembrane transporter activity"/>
    <property type="evidence" value="ECO:0007669"/>
    <property type="project" value="InterPro"/>
</dbReference>
<keyword evidence="8" id="KW-0175">Coiled coil</keyword>
<evidence type="ECO:0000256" key="7">
    <source>
        <dbReference type="ARBA" id="ARBA00023237"/>
    </source>
</evidence>
<dbReference type="PANTHER" id="PTHR30026">
    <property type="entry name" value="OUTER MEMBRANE PROTEIN TOLC"/>
    <property type="match status" value="1"/>
</dbReference>
<evidence type="ECO:0000256" key="1">
    <source>
        <dbReference type="ARBA" id="ARBA00004442"/>
    </source>
</evidence>